<dbReference type="Proteomes" id="UP000271162">
    <property type="component" value="Unassembled WGS sequence"/>
</dbReference>
<protein>
    <submittedName>
        <fullName evidence="4">DB domain-containing protein</fullName>
    </submittedName>
</protein>
<feature type="domain" description="Domain of unknown function DB" evidence="1">
    <location>
        <begin position="385"/>
        <end position="448"/>
    </location>
</feature>
<evidence type="ECO:0000313" key="3">
    <source>
        <dbReference type="Proteomes" id="UP000271162"/>
    </source>
</evidence>
<reference evidence="4" key="1">
    <citation type="submission" date="2016-04" db="UniProtKB">
        <authorList>
            <consortium name="WormBaseParasite"/>
        </authorList>
    </citation>
    <scope>IDENTIFICATION</scope>
</reference>
<sequence>MVTFQQPGFVYQPQQQQQQLLQQQQQQFRLVQQQQQQQQFPQQFQAQQPVQFPMGNALNAQFQPSVVQQQPRLVQTFVAQQQQPPQLQRAQQPQQQQVQQQIVPAQPSARVLTQVKPAAGTGETRPVFEQQFKIQKLTPEEMFAAQQNDLRLQAKQRIRAPPPPERFIPHLADIYGEPIPDRPYTPPESVHTTESPPTSDVITIESTVIKGPPVKLRVPAPPRRFIPHLSDIYGNPMPDPPDLSSKSNLSIEAIPSEAYGSNEKLVDATHQIYIENTAKTNPTDQFGRIVQPNTIPRPRVISNSQFKASFICKFLLYLPHHRFKTPEIGAGTIRRPVLVRPRPVQVKPRVKITTPPPAVIQVVTEAAAAAPVSLGKTPNDVFLGCCKKVGVAKSCERICNFDVLSKKTITGMFLGTDPCPQSYGLDLLQCAAQSGDHTDCCRTRGVHTTTAGRRVDVAVLGSAERHQEMLQGQH</sequence>
<dbReference type="STRING" id="27835.A0A158R078"/>
<proteinExistence type="predicted"/>
<evidence type="ECO:0000313" key="4">
    <source>
        <dbReference type="WBParaSite" id="NBR_0001131801-mRNA-1"/>
    </source>
</evidence>
<keyword evidence="3" id="KW-1185">Reference proteome</keyword>
<evidence type="ECO:0000313" key="2">
    <source>
        <dbReference type="EMBL" id="VDL74908.1"/>
    </source>
</evidence>
<name>A0A158R078_NIPBR</name>
<dbReference type="EMBL" id="UYSL01020500">
    <property type="protein sequence ID" value="VDL74908.1"/>
    <property type="molecule type" value="Genomic_DNA"/>
</dbReference>
<dbReference type="PANTHER" id="PTHR46705">
    <property type="entry name" value="PROTEIN CBG09805"/>
    <property type="match status" value="1"/>
</dbReference>
<dbReference type="AlphaFoldDB" id="A0A158R078"/>
<gene>
    <name evidence="2" type="ORF">NBR_LOCUS11319</name>
</gene>
<organism evidence="4">
    <name type="scientific">Nippostrongylus brasiliensis</name>
    <name type="common">Rat hookworm</name>
    <dbReference type="NCBI Taxonomy" id="27835"/>
    <lineage>
        <taxon>Eukaryota</taxon>
        <taxon>Metazoa</taxon>
        <taxon>Ecdysozoa</taxon>
        <taxon>Nematoda</taxon>
        <taxon>Chromadorea</taxon>
        <taxon>Rhabditida</taxon>
        <taxon>Rhabditina</taxon>
        <taxon>Rhabditomorpha</taxon>
        <taxon>Strongyloidea</taxon>
        <taxon>Heligmosomidae</taxon>
        <taxon>Nippostrongylus</taxon>
    </lineage>
</organism>
<dbReference type="Pfam" id="PF01682">
    <property type="entry name" value="DB"/>
    <property type="match status" value="1"/>
</dbReference>
<dbReference type="InterPro" id="IPR002602">
    <property type="entry name" value="DB"/>
</dbReference>
<evidence type="ECO:0000259" key="1">
    <source>
        <dbReference type="Pfam" id="PF01682"/>
    </source>
</evidence>
<reference evidence="2 3" key="2">
    <citation type="submission" date="2018-11" db="EMBL/GenBank/DDBJ databases">
        <authorList>
            <consortium name="Pathogen Informatics"/>
        </authorList>
    </citation>
    <scope>NUCLEOTIDE SEQUENCE [LARGE SCALE GENOMIC DNA]</scope>
</reference>
<dbReference type="WBParaSite" id="NBR_0001131801-mRNA-1">
    <property type="protein sequence ID" value="NBR_0001131801-mRNA-1"/>
    <property type="gene ID" value="NBR_0001131801"/>
</dbReference>
<accession>A0A158R078</accession>
<dbReference type="PANTHER" id="PTHR46705:SF2">
    <property type="entry name" value="DOMAIN OF UNKNOWN FUNCTION DB DOMAIN-CONTAINING PROTEIN"/>
    <property type="match status" value="1"/>
</dbReference>